<dbReference type="AlphaFoldDB" id="A0A1G2NG30"/>
<organism evidence="2 3">
    <name type="scientific">Candidatus Taylorbacteria bacterium RIFCSPLOWO2_01_FULL_45_15b</name>
    <dbReference type="NCBI Taxonomy" id="1802319"/>
    <lineage>
        <taxon>Bacteria</taxon>
        <taxon>Candidatus Tayloriibacteriota</taxon>
    </lineage>
</organism>
<evidence type="ECO:0000313" key="3">
    <source>
        <dbReference type="Proteomes" id="UP000176221"/>
    </source>
</evidence>
<dbReference type="InterPro" id="IPR036397">
    <property type="entry name" value="RNaseH_sf"/>
</dbReference>
<gene>
    <name evidence="2" type="ORF">A2928_03955</name>
</gene>
<dbReference type="GO" id="GO:0003676">
    <property type="term" value="F:nucleic acid binding"/>
    <property type="evidence" value="ECO:0007669"/>
    <property type="project" value="InterPro"/>
</dbReference>
<name>A0A1G2NG30_9BACT</name>
<dbReference type="SUPFAM" id="SSF53098">
    <property type="entry name" value="Ribonuclease H-like"/>
    <property type="match status" value="1"/>
</dbReference>
<reference evidence="2 3" key="1">
    <citation type="journal article" date="2016" name="Nat. Commun.">
        <title>Thousands of microbial genomes shed light on interconnected biogeochemical processes in an aquifer system.</title>
        <authorList>
            <person name="Anantharaman K."/>
            <person name="Brown C.T."/>
            <person name="Hug L.A."/>
            <person name="Sharon I."/>
            <person name="Castelle C.J."/>
            <person name="Probst A.J."/>
            <person name="Thomas B.C."/>
            <person name="Singh A."/>
            <person name="Wilkins M.J."/>
            <person name="Karaoz U."/>
            <person name="Brodie E.L."/>
            <person name="Williams K.H."/>
            <person name="Hubbard S.S."/>
            <person name="Banfield J.F."/>
        </authorList>
    </citation>
    <scope>NUCLEOTIDE SEQUENCE [LARGE SCALE GENOMIC DNA]</scope>
</reference>
<evidence type="ECO:0000313" key="2">
    <source>
        <dbReference type="EMBL" id="OHA35024.1"/>
    </source>
</evidence>
<sequence length="191" mass="21803">MRKIVFDIETSNTFFDVGKNDPALLDMSIICIWDSETDAYSSYLVHELPKLWPVIERADLLIGFNSDHFDIPVLNKYYPGDLLQIKSIDLLAEVRKSLGRRIGLGALAKATLKVGKSGNGLEAISWWKTGQIEKLRKYCLDDVKITKDLYEYMVKNKCCYYEDGSALMKISIDPSQWETLIPRALTQTLPF</sequence>
<dbReference type="Pfam" id="PF13482">
    <property type="entry name" value="RNase_H_2"/>
    <property type="match status" value="1"/>
</dbReference>
<dbReference type="InterPro" id="IPR012337">
    <property type="entry name" value="RNaseH-like_sf"/>
</dbReference>
<feature type="domain" description="YprB ribonuclease H-like" evidence="1">
    <location>
        <begin position="54"/>
        <end position="153"/>
    </location>
</feature>
<dbReference type="InterPro" id="IPR038720">
    <property type="entry name" value="YprB_RNase_H-like_dom"/>
</dbReference>
<dbReference type="Gene3D" id="3.30.420.10">
    <property type="entry name" value="Ribonuclease H-like superfamily/Ribonuclease H"/>
    <property type="match status" value="1"/>
</dbReference>
<dbReference type="Proteomes" id="UP000176221">
    <property type="component" value="Unassembled WGS sequence"/>
</dbReference>
<dbReference type="EMBL" id="MHRX01000001">
    <property type="protein sequence ID" value="OHA35024.1"/>
    <property type="molecule type" value="Genomic_DNA"/>
</dbReference>
<evidence type="ECO:0000259" key="1">
    <source>
        <dbReference type="Pfam" id="PF13482"/>
    </source>
</evidence>
<proteinExistence type="predicted"/>
<protein>
    <recommendedName>
        <fullName evidence="1">YprB ribonuclease H-like domain-containing protein</fullName>
    </recommendedName>
</protein>
<accession>A0A1G2NG30</accession>
<dbReference type="STRING" id="1802319.A2928_03955"/>
<comment type="caution">
    <text evidence="2">The sequence shown here is derived from an EMBL/GenBank/DDBJ whole genome shotgun (WGS) entry which is preliminary data.</text>
</comment>